<dbReference type="OrthoDB" id="2327826at2759"/>
<dbReference type="Gene3D" id="3.80.10.10">
    <property type="entry name" value="Ribonuclease Inhibitor"/>
    <property type="match status" value="2"/>
</dbReference>
<sequence>MSENPLMKFMINLFAPVQVKKPLMVPTLPTECMYQIFQNLVDQGEALHPFLLINRYWCRNVIPFLWARPFDNLTPENMYKIVLVYLSSLNDAEKADLRDLLIKNSYDTEFISELLQQKTPLFNYPMMLQEFSIVKLEMTVQSWIYRCAMEFGCQINQMDEQLNFMTSILCKLFLRNSVNMRCFRVDKIPCHDDIPELFPLLDITPTPGFIGLSNISKLEIDYSQQSMLKNTINLMKTIPKLCRRIQILNVKLPMFESNPDVVEAIVSIITSQNKLKEFSLEGVENENDSQVIIHALQSQVRSLTSVEIDRVNITTLSLYALAKCTNLENLKISNCRKLTVQDMTNTVTTTPSTIDELWNIIKFDNLKKLHLTNLQRNPIIYSLIIQAAGKSSLRELTMDIITQDTINSMMENCPNITHLTLVDYYPSLHDHLLSSLFQTLQNVTHLTIQTPSKSLPILASESTIISGKSLPSSLTYLRLQCGFKLDGLLSDCKAKLKVLIVDVVKTLYMDMKVITSFIKGQAGSSVKYLGVGIGGEARWNGKVVKELEELKENFGVCVIPWYEFEKW</sequence>
<proteinExistence type="predicted"/>
<organism evidence="1 2">
    <name type="scientific">Cetraspora pellucida</name>
    <dbReference type="NCBI Taxonomy" id="1433469"/>
    <lineage>
        <taxon>Eukaryota</taxon>
        <taxon>Fungi</taxon>
        <taxon>Fungi incertae sedis</taxon>
        <taxon>Mucoromycota</taxon>
        <taxon>Glomeromycotina</taxon>
        <taxon>Glomeromycetes</taxon>
        <taxon>Diversisporales</taxon>
        <taxon>Gigasporaceae</taxon>
        <taxon>Cetraspora</taxon>
    </lineage>
</organism>
<keyword evidence="2" id="KW-1185">Reference proteome</keyword>
<name>A0A9N9GC49_9GLOM</name>
<evidence type="ECO:0000313" key="2">
    <source>
        <dbReference type="Proteomes" id="UP000789759"/>
    </source>
</evidence>
<protein>
    <submittedName>
        <fullName evidence="1">13845_t:CDS:1</fullName>
    </submittedName>
</protein>
<reference evidence="1" key="1">
    <citation type="submission" date="2021-06" db="EMBL/GenBank/DDBJ databases">
        <authorList>
            <person name="Kallberg Y."/>
            <person name="Tangrot J."/>
            <person name="Rosling A."/>
        </authorList>
    </citation>
    <scope>NUCLEOTIDE SEQUENCE</scope>
    <source>
        <strain evidence="1">FL966</strain>
    </source>
</reference>
<dbReference type="InterPro" id="IPR032675">
    <property type="entry name" value="LRR_dom_sf"/>
</dbReference>
<dbReference type="AlphaFoldDB" id="A0A9N9GC49"/>
<gene>
    <name evidence="1" type="ORF">CPELLU_LOCUS6568</name>
</gene>
<comment type="caution">
    <text evidence="1">The sequence shown here is derived from an EMBL/GenBank/DDBJ whole genome shotgun (WGS) entry which is preliminary data.</text>
</comment>
<accession>A0A9N9GC49</accession>
<dbReference type="Proteomes" id="UP000789759">
    <property type="component" value="Unassembled WGS sequence"/>
</dbReference>
<dbReference type="SUPFAM" id="SSF52047">
    <property type="entry name" value="RNI-like"/>
    <property type="match status" value="1"/>
</dbReference>
<evidence type="ECO:0000313" key="1">
    <source>
        <dbReference type="EMBL" id="CAG8591777.1"/>
    </source>
</evidence>
<dbReference type="EMBL" id="CAJVQA010004121">
    <property type="protein sequence ID" value="CAG8591777.1"/>
    <property type="molecule type" value="Genomic_DNA"/>
</dbReference>